<keyword evidence="2" id="KW-0479">Metal-binding</keyword>
<feature type="region of interest" description="Disordered" evidence="8">
    <location>
        <begin position="1377"/>
        <end position="1415"/>
    </location>
</feature>
<dbReference type="InterPro" id="IPR010730">
    <property type="entry name" value="HET"/>
</dbReference>
<dbReference type="STRING" id="252740.A0A423WL97"/>
<feature type="region of interest" description="Disordered" evidence="8">
    <location>
        <begin position="914"/>
        <end position="1050"/>
    </location>
</feature>
<dbReference type="OrthoDB" id="2958217at2759"/>
<feature type="compositionally biased region" description="Acidic residues" evidence="8">
    <location>
        <begin position="972"/>
        <end position="981"/>
    </location>
</feature>
<dbReference type="SUPFAM" id="SSF57850">
    <property type="entry name" value="RING/U-box"/>
    <property type="match status" value="3"/>
</dbReference>
<dbReference type="PROSITE" id="PS50089">
    <property type="entry name" value="ZF_RING_2"/>
    <property type="match status" value="1"/>
</dbReference>
<dbReference type="Pfam" id="PF26200">
    <property type="entry name" value="Rcat_RNF216"/>
    <property type="match status" value="1"/>
</dbReference>
<evidence type="ECO:0000256" key="8">
    <source>
        <dbReference type="SAM" id="MobiDB-lite"/>
    </source>
</evidence>
<feature type="compositionally biased region" description="Polar residues" evidence="8">
    <location>
        <begin position="924"/>
        <end position="950"/>
    </location>
</feature>
<evidence type="ECO:0000256" key="1">
    <source>
        <dbReference type="ARBA" id="ARBA00022679"/>
    </source>
</evidence>
<dbReference type="InterPro" id="IPR044066">
    <property type="entry name" value="TRIAD_supradom"/>
</dbReference>
<keyword evidence="6" id="KW-0862">Zinc</keyword>
<dbReference type="Gene3D" id="3.30.40.10">
    <property type="entry name" value="Zinc/RING finger domain, C3HC4 (zinc finger)"/>
    <property type="match status" value="1"/>
</dbReference>
<evidence type="ECO:0000256" key="5">
    <source>
        <dbReference type="ARBA" id="ARBA00022786"/>
    </source>
</evidence>
<dbReference type="PANTHER" id="PTHR33112:SF12">
    <property type="entry name" value="HETEROKARYON INCOMPATIBILITY DOMAIN-CONTAINING PROTEIN"/>
    <property type="match status" value="1"/>
</dbReference>
<dbReference type="GO" id="GO:0016740">
    <property type="term" value="F:transferase activity"/>
    <property type="evidence" value="ECO:0007669"/>
    <property type="project" value="UniProtKB-KW"/>
</dbReference>
<feature type="compositionally biased region" description="Basic and acidic residues" evidence="8">
    <location>
        <begin position="1030"/>
        <end position="1042"/>
    </location>
</feature>
<dbReference type="Pfam" id="PF01485">
    <property type="entry name" value="IBR"/>
    <property type="match status" value="1"/>
</dbReference>
<keyword evidence="3" id="KW-0677">Repeat</keyword>
<evidence type="ECO:0000313" key="12">
    <source>
        <dbReference type="Proteomes" id="UP000284375"/>
    </source>
</evidence>
<name>A0A423WL97_CYTCH</name>
<evidence type="ECO:0000259" key="10">
    <source>
        <dbReference type="PROSITE" id="PS51873"/>
    </source>
</evidence>
<dbReference type="InterPro" id="IPR013083">
    <property type="entry name" value="Znf_RING/FYVE/PHD"/>
</dbReference>
<dbReference type="Proteomes" id="UP000284375">
    <property type="component" value="Unassembled WGS sequence"/>
</dbReference>
<evidence type="ECO:0008006" key="13">
    <source>
        <dbReference type="Google" id="ProtNLM"/>
    </source>
</evidence>
<protein>
    <recommendedName>
        <fullName evidence="13">RING-type domain-containing protein</fullName>
    </recommendedName>
</protein>
<dbReference type="CDD" id="cd20335">
    <property type="entry name" value="BRcat_RBR"/>
    <property type="match status" value="1"/>
</dbReference>
<feature type="region of interest" description="Disordered" evidence="8">
    <location>
        <begin position="1067"/>
        <end position="1098"/>
    </location>
</feature>
<feature type="domain" description="RING-type" evidence="9">
    <location>
        <begin position="1107"/>
        <end position="1161"/>
    </location>
</feature>
<keyword evidence="5" id="KW-0833">Ubl conjugation pathway</keyword>
<feature type="compositionally biased region" description="Basic and acidic residues" evidence="8">
    <location>
        <begin position="1377"/>
        <end position="1386"/>
    </location>
</feature>
<dbReference type="SMART" id="SM00647">
    <property type="entry name" value="IBR"/>
    <property type="match status" value="2"/>
</dbReference>
<evidence type="ECO:0000256" key="6">
    <source>
        <dbReference type="ARBA" id="ARBA00022833"/>
    </source>
</evidence>
<dbReference type="PROSITE" id="PS51873">
    <property type="entry name" value="TRIAD"/>
    <property type="match status" value="1"/>
</dbReference>
<dbReference type="EMBL" id="LJZO01000002">
    <property type="protein sequence ID" value="ROW04099.1"/>
    <property type="molecule type" value="Genomic_DNA"/>
</dbReference>
<reference evidence="11 12" key="1">
    <citation type="submission" date="2015-09" db="EMBL/GenBank/DDBJ databases">
        <title>Host preference determinants of Valsa canker pathogens revealed by comparative genomics.</title>
        <authorList>
            <person name="Yin Z."/>
            <person name="Huang L."/>
        </authorList>
    </citation>
    <scope>NUCLEOTIDE SEQUENCE [LARGE SCALE GENOMIC DNA]</scope>
    <source>
        <strain evidence="11 12">YSFL</strain>
    </source>
</reference>
<dbReference type="SMART" id="SM00184">
    <property type="entry name" value="RING"/>
    <property type="match status" value="2"/>
</dbReference>
<proteinExistence type="predicted"/>
<keyword evidence="4 7" id="KW-0863">Zinc-finger</keyword>
<evidence type="ECO:0000256" key="3">
    <source>
        <dbReference type="ARBA" id="ARBA00022737"/>
    </source>
</evidence>
<evidence type="ECO:0000259" key="9">
    <source>
        <dbReference type="PROSITE" id="PS50089"/>
    </source>
</evidence>
<dbReference type="CDD" id="cd20336">
    <property type="entry name" value="Rcat_RBR"/>
    <property type="match status" value="1"/>
</dbReference>
<dbReference type="Gene3D" id="1.20.120.1750">
    <property type="match status" value="1"/>
</dbReference>
<dbReference type="PANTHER" id="PTHR33112">
    <property type="entry name" value="DOMAIN PROTEIN, PUTATIVE-RELATED"/>
    <property type="match status" value="1"/>
</dbReference>
<gene>
    <name evidence="11" type="ORF">VSDG_00966</name>
</gene>
<evidence type="ECO:0000256" key="4">
    <source>
        <dbReference type="ARBA" id="ARBA00022771"/>
    </source>
</evidence>
<comment type="caution">
    <text evidence="11">The sequence shown here is derived from an EMBL/GenBank/DDBJ whole genome shotgun (WGS) entry which is preliminary data.</text>
</comment>
<evidence type="ECO:0000313" key="11">
    <source>
        <dbReference type="EMBL" id="ROW04099.1"/>
    </source>
</evidence>
<dbReference type="InterPro" id="IPR001841">
    <property type="entry name" value="Znf_RING"/>
</dbReference>
<evidence type="ECO:0000256" key="2">
    <source>
        <dbReference type="ARBA" id="ARBA00022723"/>
    </source>
</evidence>
<feature type="compositionally biased region" description="Polar residues" evidence="8">
    <location>
        <begin position="982"/>
        <end position="1005"/>
    </location>
</feature>
<dbReference type="GO" id="GO:0008270">
    <property type="term" value="F:zinc ion binding"/>
    <property type="evidence" value="ECO:0007669"/>
    <property type="project" value="UniProtKB-KW"/>
</dbReference>
<evidence type="ECO:0000256" key="7">
    <source>
        <dbReference type="PROSITE-ProRule" id="PRU00175"/>
    </source>
</evidence>
<keyword evidence="12" id="KW-1185">Reference proteome</keyword>
<accession>A0A423WL97</accession>
<organism evidence="11 12">
    <name type="scientific">Cytospora chrysosperma</name>
    <name type="common">Cytospora canker fungus</name>
    <name type="synonym">Sphaeria chrysosperma</name>
    <dbReference type="NCBI Taxonomy" id="252740"/>
    <lineage>
        <taxon>Eukaryota</taxon>
        <taxon>Fungi</taxon>
        <taxon>Dikarya</taxon>
        <taxon>Ascomycota</taxon>
        <taxon>Pezizomycotina</taxon>
        <taxon>Sordariomycetes</taxon>
        <taxon>Sordariomycetidae</taxon>
        <taxon>Diaporthales</taxon>
        <taxon>Cytosporaceae</taxon>
        <taxon>Cytospora</taxon>
    </lineage>
</organism>
<dbReference type="Pfam" id="PF06985">
    <property type="entry name" value="HET"/>
    <property type="match status" value="1"/>
</dbReference>
<dbReference type="InterPro" id="IPR002867">
    <property type="entry name" value="IBR_dom"/>
</dbReference>
<sequence length="1415" mass="159513">MADIERRLVKAATFMGEACNTCNRLELSVDKFLIGDSDISRSIGRLSLAGDRLTNLNTSTPRLQLNSGRGPKSLGTIAEIQDRAAGCSLCKLVYEAIGRYSAASNVDQQSDCFMEWEVDGRQARRRGHAAGTGEEEEIRYSNVSRRIRFWWTQVDRMQQEAYILFVPPRDHPLPNADANSVRPGMRGRWYLARDYDAERSNQALIKSWLDLCEGHHGKACKHRGDTDRFAALLRQTSFGVIDVVRMQLCQLPTYDNGPARYVALSYVWGDGDNRAHCTLRENVMQRIQPGGIEARELPRTIQEAIQLTRDLGERFIWIDSLCIVQDSDSSWRLNAANMDLVYGNAYLTICAADGDHSRAGLAALDPQEADTPLKAVYAKDWKNSPLRTLGELETRPIWFYMKCVSLYTGRRLTYARDILAAFDGVARLMERHMHGARMVHGLPPSHFDLALLWEPLQCQERRVLSTKNGQSGAVMEFPSWSWSGWMDGGGQKKGAPVKYRQETLEGCFIDVNEWLLHHTWIKWYIRNANGDLRPIWTKESVPEAPDEYGRETRSSVKGLQSDHFRATIPDNPFGVNNVGFETLRQWADQTVLQFWTWHAQFYVLRNDEATAETGPGEGLVRCDIADENGDWCGHIVLNEDWIDETREGRKWHFIAISDARSFAREECRTWSHYIPKDREDVEWDLFFVLLIDWNPEKLVWERVGLGKVFQAAFDVSGVTPVTEDCRTRIGGLQEDECAFVVFDQGSVATECPRDVDNDLLGLPEEDLDEAAAIAVRMGENSELHTSATYENSSASRKGPIDMSINNGHKLLVFGLSFAQHDNRRMQQALRHYNRLPTDPGNRASLFVQLNNLAKDLGANEAAQDQIYQLTEWMTNGGDFPRSISSSLLNAEAVHTRQGYGLSGYYRYYGRGRTLSDAPEDGDQETNSSRSPANDENNNHTYSADNSSWGTSMRRYGRGRTINDPPETVDAAEGGEEDEDESTSQFGHDQMQDMHTGNQWGTTGAQNYYHHGQGRTLNDPPEPVSIDGDDNNFREAHGQHHETEDAEMTESFTNTNSEIDRGLLEGGLGSEEVQPEPVTIEPSGTADDRQYDSSMHPDGANDTDAIECPICLEDYPPSSFPKGPTVTEACDHPDKACLQCLDSSITVLVGRGALHLLACPICPQKLSHREIRDYANKEVYKRYEYLKQQSEIPGHWISCTNTDCGGSQPHESKDPKMICNHCKFATCAIHKRPWHVGQTCGEFDLNDAQIERLEEEEATAKLLAKESTSICPKCGQGVTKTEGCDHMLCQCGTEWCYVCSCSWENILRIGETAHATFCIYHPNKVNLTRAQKEATRNRIMGLVHGGEVSAELAKARDELRQRRRIEIRAKALEAAEARMKGAMEQKRSAPQPQEKRKKRVKLVAPWEEGGRTKKSF</sequence>
<keyword evidence="1" id="KW-0808">Transferase</keyword>
<feature type="domain" description="RING-type" evidence="10">
    <location>
        <begin position="1103"/>
        <end position="1326"/>
    </location>
</feature>